<dbReference type="GO" id="GO:0005737">
    <property type="term" value="C:cytoplasm"/>
    <property type="evidence" value="ECO:0007669"/>
    <property type="project" value="TreeGrafter"/>
</dbReference>
<evidence type="ECO:0000313" key="8">
    <source>
        <dbReference type="Proteomes" id="UP000316079"/>
    </source>
</evidence>
<dbReference type="PANTHER" id="PTHR10218:SF217">
    <property type="entry name" value="GUANINE NUCLEOTIDE-BINDING PROTEIN SUBUNIT ALPHA-15"/>
    <property type="match status" value="1"/>
</dbReference>
<keyword evidence="2 5" id="KW-0547">Nucleotide-binding</keyword>
<dbReference type="InterPro" id="IPR027417">
    <property type="entry name" value="P-loop_NTPase"/>
</dbReference>
<evidence type="ECO:0000256" key="6">
    <source>
        <dbReference type="PIRSR" id="PIRSR601019-2"/>
    </source>
</evidence>
<evidence type="ECO:0000256" key="1">
    <source>
        <dbReference type="ARBA" id="ARBA00022723"/>
    </source>
</evidence>
<dbReference type="Pfam" id="PF00503">
    <property type="entry name" value="G-alpha"/>
    <property type="match status" value="1"/>
</dbReference>
<keyword evidence="1 6" id="KW-0479">Metal-binding</keyword>
<dbReference type="InterPro" id="IPR001019">
    <property type="entry name" value="Gprotein_alpha_su"/>
</dbReference>
<dbReference type="Gene3D" id="3.40.50.300">
    <property type="entry name" value="P-loop containing nucleotide triphosphate hydrolases"/>
    <property type="match status" value="1"/>
</dbReference>
<dbReference type="Gene3D" id="1.10.400.10">
    <property type="entry name" value="GI Alpha 1, domain 2-like"/>
    <property type="match status" value="1"/>
</dbReference>
<dbReference type="GO" id="GO:0005834">
    <property type="term" value="C:heterotrimeric G-protein complex"/>
    <property type="evidence" value="ECO:0007669"/>
    <property type="project" value="TreeGrafter"/>
</dbReference>
<accession>A0A553RL06</accession>
<keyword evidence="3 5" id="KW-0342">GTP-binding</keyword>
<feature type="binding site" evidence="5">
    <location>
        <begin position="139"/>
        <end position="140"/>
    </location>
    <ligand>
        <name>GTP</name>
        <dbReference type="ChEBI" id="CHEBI:37565"/>
    </ligand>
</feature>
<keyword evidence="4" id="KW-0807">Transducer</keyword>
<gene>
    <name evidence="7" type="ORF">DNTS_026734</name>
</gene>
<reference evidence="7 8" key="1">
    <citation type="journal article" date="2019" name="Sci. Data">
        <title>Hybrid genome assembly and annotation of Danionella translucida.</title>
        <authorList>
            <person name="Kadobianskyi M."/>
            <person name="Schulze L."/>
            <person name="Schuelke M."/>
            <person name="Judkewitz B."/>
        </authorList>
    </citation>
    <scope>NUCLEOTIDE SEQUENCE [LARGE SCALE GENOMIC DNA]</scope>
    <source>
        <strain evidence="7 8">Bolton</strain>
    </source>
</reference>
<proteinExistence type="predicted"/>
<dbReference type="GO" id="GO:0005525">
    <property type="term" value="F:GTP binding"/>
    <property type="evidence" value="ECO:0007669"/>
    <property type="project" value="UniProtKB-KW"/>
</dbReference>
<dbReference type="GO" id="GO:0060158">
    <property type="term" value="P:phospholipase C-activating dopamine receptor signaling pathway"/>
    <property type="evidence" value="ECO:0007669"/>
    <property type="project" value="TreeGrafter"/>
</dbReference>
<feature type="binding site" evidence="5">
    <location>
        <position position="311"/>
    </location>
    <ligand>
        <name>GTP</name>
        <dbReference type="ChEBI" id="CHEBI:37565"/>
    </ligand>
</feature>
<dbReference type="AlphaFoldDB" id="A0A553RL06"/>
<organism evidence="7 8">
    <name type="scientific">Danionella cerebrum</name>
    <dbReference type="NCBI Taxonomy" id="2873325"/>
    <lineage>
        <taxon>Eukaryota</taxon>
        <taxon>Metazoa</taxon>
        <taxon>Chordata</taxon>
        <taxon>Craniata</taxon>
        <taxon>Vertebrata</taxon>
        <taxon>Euteleostomi</taxon>
        <taxon>Actinopterygii</taxon>
        <taxon>Neopterygii</taxon>
        <taxon>Teleostei</taxon>
        <taxon>Ostariophysi</taxon>
        <taxon>Cypriniformes</taxon>
        <taxon>Danionidae</taxon>
        <taxon>Danioninae</taxon>
        <taxon>Danionella</taxon>
    </lineage>
</organism>
<evidence type="ECO:0000313" key="7">
    <source>
        <dbReference type="EMBL" id="TRZ02869.1"/>
    </source>
</evidence>
<sequence length="339" mass="39875">MDRMGDSFSTVEEHIAINKKINQLLKEDKKVIQSQCKILLLGTGDSGKSTFLKQLRMIHGGFSEEQRRLYAKVIHQEIFKAMSRIMSGMRVENSPCANPKNKIYSQMFNYQHIDKLNEKHIRAIHHLLADEAFKHCTEDSEKYFFKNLDRITTEDYIPSFQDILHIQSPTTGIFEYSFEAQNITFRFFDVGGKKSERRKWIHCFENVSAIIYIASLSEYDENRMRESVALFDTVVHFPFFAECKIILFLNKTDKLTEKIQSSDLKTYFPEFEGRRQNAQDAMLFIRKLYQDKALCQETNIPRNVFCQYICAINTTNVIELFNDVKDIICEQHLKEYKTL</sequence>
<evidence type="ECO:0000256" key="4">
    <source>
        <dbReference type="ARBA" id="ARBA00023224"/>
    </source>
</evidence>
<protein>
    <submittedName>
        <fullName evidence="7">Uncharacterized protein</fullName>
    </submittedName>
</protein>
<evidence type="ECO:0000256" key="5">
    <source>
        <dbReference type="PIRSR" id="PIRSR601019-1"/>
    </source>
</evidence>
<dbReference type="OrthoDB" id="5817230at2759"/>
<dbReference type="GO" id="GO:0031683">
    <property type="term" value="F:G-protein beta/gamma-subunit complex binding"/>
    <property type="evidence" value="ECO:0007669"/>
    <property type="project" value="InterPro"/>
</dbReference>
<feature type="binding site" evidence="5">
    <location>
        <begin position="164"/>
        <end position="170"/>
    </location>
    <ligand>
        <name>GTP</name>
        <dbReference type="ChEBI" id="CHEBI:37565"/>
    </ligand>
</feature>
<dbReference type="InterPro" id="IPR011025">
    <property type="entry name" value="GproteinA_insert"/>
</dbReference>
<feature type="binding site" evidence="6">
    <location>
        <position position="49"/>
    </location>
    <ligand>
        <name>Mg(2+)</name>
        <dbReference type="ChEBI" id="CHEBI:18420"/>
    </ligand>
</feature>
<dbReference type="SUPFAM" id="SSF47895">
    <property type="entry name" value="Transducin (alpha subunit), insertion domain"/>
    <property type="match status" value="1"/>
</dbReference>
<dbReference type="GO" id="GO:0003924">
    <property type="term" value="F:GTPase activity"/>
    <property type="evidence" value="ECO:0007669"/>
    <property type="project" value="InterPro"/>
</dbReference>
<feature type="binding site" evidence="6">
    <location>
        <position position="170"/>
    </location>
    <ligand>
        <name>Mg(2+)</name>
        <dbReference type="ChEBI" id="CHEBI:18420"/>
    </ligand>
</feature>
<dbReference type="Proteomes" id="UP000316079">
    <property type="component" value="Unassembled WGS sequence"/>
</dbReference>
<dbReference type="GO" id="GO:0046872">
    <property type="term" value="F:metal ion binding"/>
    <property type="evidence" value="ECO:0007669"/>
    <property type="project" value="UniProtKB-KW"/>
</dbReference>
<dbReference type="PANTHER" id="PTHR10218">
    <property type="entry name" value="GTP-BINDING PROTEIN ALPHA SUBUNIT"/>
    <property type="match status" value="1"/>
</dbReference>
<keyword evidence="8" id="KW-1185">Reference proteome</keyword>
<dbReference type="CDD" id="cd00066">
    <property type="entry name" value="G-alpha"/>
    <property type="match status" value="1"/>
</dbReference>
<dbReference type="PRINTS" id="PR00318">
    <property type="entry name" value="GPROTEINA"/>
</dbReference>
<dbReference type="STRING" id="623744.A0A553RL06"/>
<dbReference type="GO" id="GO:0001664">
    <property type="term" value="F:G protein-coupled receptor binding"/>
    <property type="evidence" value="ECO:0007669"/>
    <property type="project" value="TreeGrafter"/>
</dbReference>
<dbReference type="EMBL" id="SRMA01023855">
    <property type="protein sequence ID" value="TRZ02869.1"/>
    <property type="molecule type" value="Genomic_DNA"/>
</dbReference>
<keyword evidence="6" id="KW-0460">Magnesium</keyword>
<feature type="binding site" evidence="5">
    <location>
        <begin position="250"/>
        <end position="253"/>
    </location>
    <ligand>
        <name>GTP</name>
        <dbReference type="ChEBI" id="CHEBI:37565"/>
    </ligand>
</feature>
<evidence type="ECO:0000256" key="3">
    <source>
        <dbReference type="ARBA" id="ARBA00023134"/>
    </source>
</evidence>
<evidence type="ECO:0000256" key="2">
    <source>
        <dbReference type="ARBA" id="ARBA00022741"/>
    </source>
</evidence>
<dbReference type="SMART" id="SM00275">
    <property type="entry name" value="G_alpha"/>
    <property type="match status" value="1"/>
</dbReference>
<dbReference type="PROSITE" id="PS51882">
    <property type="entry name" value="G_ALPHA"/>
    <property type="match status" value="1"/>
</dbReference>
<dbReference type="FunFam" id="3.40.50.300:FF:000692">
    <property type="entry name" value="Guanine nucleotide-binding protein subunit alpha"/>
    <property type="match status" value="1"/>
</dbReference>
<dbReference type="GO" id="GO:0007188">
    <property type="term" value="P:adenylate cyclase-modulating G protein-coupled receptor signaling pathway"/>
    <property type="evidence" value="ECO:0007669"/>
    <property type="project" value="TreeGrafter"/>
</dbReference>
<name>A0A553RL06_9TELE</name>
<dbReference type="SUPFAM" id="SSF52540">
    <property type="entry name" value="P-loop containing nucleoside triphosphate hydrolases"/>
    <property type="match status" value="1"/>
</dbReference>
<comment type="caution">
    <text evidence="7">The sequence shown here is derived from an EMBL/GenBank/DDBJ whole genome shotgun (WGS) entry which is preliminary data.</text>
</comment>